<gene>
    <name evidence="2" type="ORF">GTP46_10590</name>
</gene>
<organism evidence="2 3">
    <name type="scientific">Duganella flavida</name>
    <dbReference type="NCBI Taxonomy" id="2692175"/>
    <lineage>
        <taxon>Bacteria</taxon>
        <taxon>Pseudomonadati</taxon>
        <taxon>Pseudomonadota</taxon>
        <taxon>Betaproteobacteria</taxon>
        <taxon>Burkholderiales</taxon>
        <taxon>Oxalobacteraceae</taxon>
        <taxon>Telluria group</taxon>
        <taxon>Duganella</taxon>
    </lineage>
</organism>
<reference evidence="2 3" key="1">
    <citation type="submission" date="2019-12" db="EMBL/GenBank/DDBJ databases">
        <title>Novel species isolated from a subtropical stream in China.</title>
        <authorList>
            <person name="Lu H."/>
        </authorList>
    </citation>
    <scope>NUCLEOTIDE SEQUENCE [LARGE SCALE GENOMIC DNA]</scope>
    <source>
        <strain evidence="2 3">FT135W</strain>
    </source>
</reference>
<evidence type="ECO:0008006" key="4">
    <source>
        <dbReference type="Google" id="ProtNLM"/>
    </source>
</evidence>
<evidence type="ECO:0000256" key="1">
    <source>
        <dbReference type="SAM" id="SignalP"/>
    </source>
</evidence>
<dbReference type="RefSeq" id="WP_161006579.1">
    <property type="nucleotide sequence ID" value="NZ_WWCN01000005.1"/>
</dbReference>
<dbReference type="SUPFAM" id="SSF53850">
    <property type="entry name" value="Periplasmic binding protein-like II"/>
    <property type="match status" value="1"/>
</dbReference>
<comment type="caution">
    <text evidence="2">The sequence shown here is derived from an EMBL/GenBank/DDBJ whole genome shotgun (WGS) entry which is preliminary data.</text>
</comment>
<feature type="signal peptide" evidence="1">
    <location>
        <begin position="1"/>
        <end position="19"/>
    </location>
</feature>
<protein>
    <recommendedName>
        <fullName evidence="4">Transporter substrate-binding domain-containing protein</fullName>
    </recommendedName>
</protein>
<sequence>MKHWFSLSLLLLVGANAHAAEPCKPVRFGYSDRERVPYYMGNGNEIPEKPGVLVDLFRNAFRSVDCPLILVRLPVARVRIALMNGAIDVAPADPPDASHAGYVVATTANGDADHKRALRTNSYVFVRMADKLAPDTDPMAYFKTRSLAANQGTSLAAQLKAAGLQVDDGSFSSWNNFDKLRLKRVDGFTLALLTPTALDAYLNARYGQQLMRLDKPVRTSYMWLGANRTYYDQHRAQVEAVWNWLGAHGARDIEALSRNYALTP</sequence>
<feature type="chain" id="PRO_5026854546" description="Transporter substrate-binding domain-containing protein" evidence="1">
    <location>
        <begin position="20"/>
        <end position="264"/>
    </location>
</feature>
<dbReference type="EMBL" id="WWCN01000005">
    <property type="protein sequence ID" value="MYM23093.1"/>
    <property type="molecule type" value="Genomic_DNA"/>
</dbReference>
<evidence type="ECO:0000313" key="2">
    <source>
        <dbReference type="EMBL" id="MYM23093.1"/>
    </source>
</evidence>
<keyword evidence="1" id="KW-0732">Signal</keyword>
<evidence type="ECO:0000313" key="3">
    <source>
        <dbReference type="Proteomes" id="UP000479335"/>
    </source>
</evidence>
<keyword evidence="3" id="KW-1185">Reference proteome</keyword>
<dbReference type="Proteomes" id="UP000479335">
    <property type="component" value="Unassembled WGS sequence"/>
</dbReference>
<dbReference type="AlphaFoldDB" id="A0A6L8K6H9"/>
<proteinExistence type="predicted"/>
<accession>A0A6L8K6H9</accession>
<name>A0A6L8K6H9_9BURK</name>